<organism evidence="2 3">
    <name type="scientific">Streptomyces armeniacus</name>
    <dbReference type="NCBI Taxonomy" id="83291"/>
    <lineage>
        <taxon>Bacteria</taxon>
        <taxon>Bacillati</taxon>
        <taxon>Actinomycetota</taxon>
        <taxon>Actinomycetes</taxon>
        <taxon>Kitasatosporales</taxon>
        <taxon>Streptomycetaceae</taxon>
        <taxon>Streptomyces</taxon>
    </lineage>
</organism>
<dbReference type="Proteomes" id="UP000254425">
    <property type="component" value="Chromosome"/>
</dbReference>
<dbReference type="RefSeq" id="WP_208880262.1">
    <property type="nucleotide sequence ID" value="NZ_CP031320.1"/>
</dbReference>
<dbReference type="EMBL" id="CP031320">
    <property type="protein sequence ID" value="AXK34671.1"/>
    <property type="molecule type" value="Genomic_DNA"/>
</dbReference>
<name>A0A345XSQ5_9ACTN</name>
<evidence type="ECO:0000313" key="2">
    <source>
        <dbReference type="EMBL" id="AXK34671.1"/>
    </source>
</evidence>
<evidence type="ECO:0000256" key="1">
    <source>
        <dbReference type="SAM" id="MobiDB-lite"/>
    </source>
</evidence>
<accession>A0A345XSQ5</accession>
<gene>
    <name evidence="2" type="ORF">DVA86_20480</name>
</gene>
<keyword evidence="3" id="KW-1185">Reference proteome</keyword>
<dbReference type="KEGG" id="sarm:DVA86_20480"/>
<sequence>MFGRRKPSEGGSSNEITRSEAKTVAQAGTVRGDVRTTHIEGDGTVIVQGDNHGGIGNRFNSN</sequence>
<evidence type="ECO:0000313" key="3">
    <source>
        <dbReference type="Proteomes" id="UP000254425"/>
    </source>
</evidence>
<proteinExistence type="predicted"/>
<reference evidence="2 3" key="1">
    <citation type="submission" date="2018-07" db="EMBL/GenBank/DDBJ databases">
        <title>Draft genome of the type strain Streptomyces armeniacus ATCC 15676.</title>
        <authorList>
            <person name="Labana P."/>
            <person name="Gosse J.T."/>
            <person name="Boddy C.N."/>
        </authorList>
    </citation>
    <scope>NUCLEOTIDE SEQUENCE [LARGE SCALE GENOMIC DNA]</scope>
    <source>
        <strain evidence="2 3">ATCC 15676</strain>
    </source>
</reference>
<feature type="region of interest" description="Disordered" evidence="1">
    <location>
        <begin position="1"/>
        <end position="28"/>
    </location>
</feature>
<dbReference type="AlphaFoldDB" id="A0A345XSQ5"/>
<protein>
    <submittedName>
        <fullName evidence="2">Uncharacterized protein</fullName>
    </submittedName>
</protein>